<accession>A0ABV3VW82</accession>
<sequence length="56" mass="6626">MMNKLSENISKLSAEKKELLKKELQKNLIKKRKRLFRGKEGKPLSLYLQVNKGYFS</sequence>
<feature type="coiled-coil region" evidence="1">
    <location>
        <begin position="2"/>
        <end position="34"/>
    </location>
</feature>
<gene>
    <name evidence="2" type="ORF">AB1300_08345</name>
</gene>
<dbReference type="Proteomes" id="UP001558534">
    <property type="component" value="Unassembled WGS sequence"/>
</dbReference>
<dbReference type="RefSeq" id="WP_368636056.1">
    <property type="nucleotide sequence ID" value="NZ_JBFRHK010000004.1"/>
</dbReference>
<dbReference type="EMBL" id="JBFRHK010000004">
    <property type="protein sequence ID" value="MEX3745145.1"/>
    <property type="molecule type" value="Genomic_DNA"/>
</dbReference>
<name>A0ABV3VW82_9BACI</name>
<keyword evidence="3" id="KW-1185">Reference proteome</keyword>
<comment type="caution">
    <text evidence="2">The sequence shown here is derived from an EMBL/GenBank/DDBJ whole genome shotgun (WGS) entry which is preliminary data.</text>
</comment>
<protein>
    <submittedName>
        <fullName evidence="2">Uncharacterized protein</fullName>
    </submittedName>
</protein>
<organism evidence="2 3">
    <name type="scientific">Lysinibacillus xylanilyticus</name>
    <dbReference type="NCBI Taxonomy" id="582475"/>
    <lineage>
        <taxon>Bacteria</taxon>
        <taxon>Bacillati</taxon>
        <taxon>Bacillota</taxon>
        <taxon>Bacilli</taxon>
        <taxon>Bacillales</taxon>
        <taxon>Bacillaceae</taxon>
        <taxon>Lysinibacillus</taxon>
    </lineage>
</organism>
<keyword evidence="1" id="KW-0175">Coiled coil</keyword>
<proteinExistence type="predicted"/>
<evidence type="ECO:0000313" key="2">
    <source>
        <dbReference type="EMBL" id="MEX3745145.1"/>
    </source>
</evidence>
<reference evidence="2 3" key="1">
    <citation type="submission" date="2024-07" db="EMBL/GenBank/DDBJ databases">
        <title>Characterization of a bacterium isolated from hydrolysated instant sea cucumber by whole-genome sequencing and metabolomics.</title>
        <authorList>
            <person name="Luo X."/>
            <person name="Zhang Z."/>
            <person name="Zheng Z."/>
            <person name="Zhang W."/>
            <person name="Ming T."/>
            <person name="Jiao L."/>
            <person name="Su X."/>
            <person name="Kong F."/>
            <person name="Xu J."/>
        </authorList>
    </citation>
    <scope>NUCLEOTIDE SEQUENCE [LARGE SCALE GENOMIC DNA]</scope>
    <source>
        <strain evidence="2 3">XL-2024</strain>
    </source>
</reference>
<evidence type="ECO:0000256" key="1">
    <source>
        <dbReference type="SAM" id="Coils"/>
    </source>
</evidence>
<evidence type="ECO:0000313" key="3">
    <source>
        <dbReference type="Proteomes" id="UP001558534"/>
    </source>
</evidence>